<evidence type="ECO:0000313" key="1">
    <source>
        <dbReference type="EMBL" id="KAK3220570.1"/>
    </source>
</evidence>
<comment type="caution">
    <text evidence="1">The sequence shown here is derived from an EMBL/GenBank/DDBJ whole genome shotgun (WGS) entry which is preliminary data.</text>
</comment>
<dbReference type="GO" id="GO:0000967">
    <property type="term" value="P:rRNA 5'-end processing"/>
    <property type="evidence" value="ECO:0007669"/>
    <property type="project" value="TreeGrafter"/>
</dbReference>
<dbReference type="AlphaFoldDB" id="A0AAE0EBN7"/>
<dbReference type="Proteomes" id="UP001281410">
    <property type="component" value="Unassembled WGS sequence"/>
</dbReference>
<keyword evidence="2" id="KW-1185">Reference proteome</keyword>
<sequence>MNIFSPRSSRVTTSIPNLLIFAASQNRTENSSSPRIISRLSLRGDTTLFLAVTRPSFPHDTVYQMEYLKPLNFYEEIFKDILIKKDYSKPGRLLGLDVSDKYVSLAVSDCKNKTALPLRALDRHENNLSSMAADIFQSLNAESVFKQHLKFILENLNQPMDMSKTIMEKGYAVCALQKEDDPGKFRQLEEIIFINGYPGYQHLFTCYLDTI</sequence>
<dbReference type="PANTHER" id="PTHR33317">
    <property type="entry name" value="POLYNUCLEOTIDYL TRANSFERASE, RIBONUCLEASE H-LIKE SUPERFAMILY PROTEIN"/>
    <property type="match status" value="1"/>
</dbReference>
<organism evidence="1 2">
    <name type="scientific">Dipteronia sinensis</name>
    <dbReference type="NCBI Taxonomy" id="43782"/>
    <lineage>
        <taxon>Eukaryota</taxon>
        <taxon>Viridiplantae</taxon>
        <taxon>Streptophyta</taxon>
        <taxon>Embryophyta</taxon>
        <taxon>Tracheophyta</taxon>
        <taxon>Spermatophyta</taxon>
        <taxon>Magnoliopsida</taxon>
        <taxon>eudicotyledons</taxon>
        <taxon>Gunneridae</taxon>
        <taxon>Pentapetalae</taxon>
        <taxon>rosids</taxon>
        <taxon>malvids</taxon>
        <taxon>Sapindales</taxon>
        <taxon>Sapindaceae</taxon>
        <taxon>Hippocastanoideae</taxon>
        <taxon>Acereae</taxon>
        <taxon>Dipteronia</taxon>
    </lineage>
</organism>
<accession>A0AAE0EBN7</accession>
<name>A0AAE0EBN7_9ROSI</name>
<dbReference type="EMBL" id="JANJYJ010000004">
    <property type="protein sequence ID" value="KAK3220570.1"/>
    <property type="molecule type" value="Genomic_DNA"/>
</dbReference>
<protein>
    <recommendedName>
        <fullName evidence="3">YqgF/RNase H-like domain-containing protein</fullName>
    </recommendedName>
</protein>
<proteinExistence type="predicted"/>
<evidence type="ECO:0008006" key="3">
    <source>
        <dbReference type="Google" id="ProtNLM"/>
    </source>
</evidence>
<gene>
    <name evidence="1" type="ORF">Dsin_014540</name>
</gene>
<evidence type="ECO:0000313" key="2">
    <source>
        <dbReference type="Proteomes" id="UP001281410"/>
    </source>
</evidence>
<dbReference type="PANTHER" id="PTHR33317:SF1">
    <property type="entry name" value="POLYNUCLEOTIDYL TRANSFERASE, RIBONUCLEASE H-LIKE SUPERFAMILY PROTEIN"/>
    <property type="match status" value="1"/>
</dbReference>
<reference evidence="1" key="1">
    <citation type="journal article" date="2023" name="Plant J.">
        <title>Genome sequences and population genomics provide insights into the demographic history, inbreeding, and mutation load of two 'living fossil' tree species of Dipteronia.</title>
        <authorList>
            <person name="Feng Y."/>
            <person name="Comes H.P."/>
            <person name="Chen J."/>
            <person name="Zhu S."/>
            <person name="Lu R."/>
            <person name="Zhang X."/>
            <person name="Li P."/>
            <person name="Qiu J."/>
            <person name="Olsen K.M."/>
            <person name="Qiu Y."/>
        </authorList>
    </citation>
    <scope>NUCLEOTIDE SEQUENCE</scope>
    <source>
        <strain evidence="1">NBL</strain>
    </source>
</reference>
<dbReference type="InterPro" id="IPR005227">
    <property type="entry name" value="YqgF"/>
</dbReference>